<evidence type="ECO:0000256" key="9">
    <source>
        <dbReference type="PIRSR" id="PIRSR630616-3"/>
    </source>
</evidence>
<feature type="binding site" evidence="8">
    <location>
        <position position="292"/>
    </location>
    <ligand>
        <name>ATP</name>
        <dbReference type="ChEBI" id="CHEBI:30616"/>
    </ligand>
</feature>
<dbReference type="CDD" id="cd00060">
    <property type="entry name" value="FHA"/>
    <property type="match status" value="1"/>
</dbReference>
<dbReference type="GeneID" id="27683806"/>
<reference evidence="14 15" key="1">
    <citation type="submission" date="2009-08" db="EMBL/GenBank/DDBJ databases">
        <title>The Genome Sequence of Spizellomyces punctatus strain DAOM BR117.</title>
        <authorList>
            <consortium name="The Broad Institute Genome Sequencing Platform"/>
            <person name="Russ C."/>
            <person name="Cuomo C."/>
            <person name="Shea T."/>
            <person name="Young S.K."/>
            <person name="Zeng Q."/>
            <person name="Koehrsen M."/>
            <person name="Haas B."/>
            <person name="Borodovsky M."/>
            <person name="Guigo R."/>
            <person name="Alvarado L."/>
            <person name="Berlin A."/>
            <person name="Bochicchio J."/>
            <person name="Borenstein D."/>
            <person name="Chapman S."/>
            <person name="Chen Z."/>
            <person name="Engels R."/>
            <person name="Freedman E."/>
            <person name="Gellesch M."/>
            <person name="Goldberg J."/>
            <person name="Griggs A."/>
            <person name="Gujja S."/>
            <person name="Heiman D."/>
            <person name="Hepburn T."/>
            <person name="Howarth C."/>
            <person name="Jen D."/>
            <person name="Larson L."/>
            <person name="Lewis B."/>
            <person name="Mehta T."/>
            <person name="Park D."/>
            <person name="Pearson M."/>
            <person name="Roberts A."/>
            <person name="Saif S."/>
            <person name="Shenoy N."/>
            <person name="Sisk P."/>
            <person name="Stolte C."/>
            <person name="Sykes S."/>
            <person name="Thomson T."/>
            <person name="Walk T."/>
            <person name="White J."/>
            <person name="Yandava C."/>
            <person name="Burger G."/>
            <person name="Gray M.W."/>
            <person name="Holland P.W.H."/>
            <person name="King N."/>
            <person name="Lang F.B.F."/>
            <person name="Roger A.J."/>
            <person name="Ruiz-Trillo I."/>
            <person name="Lander E."/>
            <person name="Nusbaum C."/>
        </authorList>
    </citation>
    <scope>NUCLEOTIDE SEQUENCE [LARGE SCALE GENOMIC DNA]</scope>
    <source>
        <strain evidence="14 15">DAOM BR117</strain>
    </source>
</reference>
<dbReference type="PROSITE" id="PS00107">
    <property type="entry name" value="PROTEIN_KINASE_ATP"/>
    <property type="match status" value="1"/>
</dbReference>
<dbReference type="InterPro" id="IPR000719">
    <property type="entry name" value="Prot_kinase_dom"/>
</dbReference>
<evidence type="ECO:0000256" key="6">
    <source>
        <dbReference type="ARBA" id="ARBA00022840"/>
    </source>
</evidence>
<sequence>MTQQTLSADFDKSQADDWWARLVPVNASEETPLLLMAPKEEYIIGRSSNECNFVLGGDLVSSQHCRILKVSDGEDAFMVLMEDLSSNGTFINGIKLGKGNKRMLVSGDEIGITPTGRTFEHHFIFQMTSSRNSDDVHYEVESPSDRMYILQRELGRGNFSVVRLAVNKTTGEKYAIKIIDKRRIAFNVQAEEALKREAEVLKSIDHPYIVRLHEAFQLGHLSYLVMDFISGGDLSNYVSGRDVLREEEVRRLFRQMVEAVQYIHSFGIVHRDLKPENVLVTEDKSPTLKLSDFGLAKMIGSDECHTICGTPEYLAPEVFLSGNYDSRVDLYSLGAILYFMLTGQSPSEVNLETIGVEGSSSSLPKAIPPQAAGLIKGLMQPDPEKRTSLEALIRHPWMLTAPRTPATPHAFRRPEDRPVWATLSSQEGPPRVIKMFRDSISFGRREDNDIVLGDPRVSGTHCKIVREGGHVLLHDTSANGVRVNGILVGKGNSAELRQRDVLTLVPETLHQSAMTFTYAEMLPPSAKRSLSPPDTDEHTRKQQRINSSFTLQSINIPTLPPIIPMKPQMLIGRRPDCDILLNVAEVSSVHCRLTTSNNVTTLEDSSSNGTWVNGTKVGKGNTTVLKDGDEFLIMNPKAADTKIGFRCVFR</sequence>
<dbReference type="PROSITE" id="PS00108">
    <property type="entry name" value="PROTEIN_KINASE_ST"/>
    <property type="match status" value="1"/>
</dbReference>
<keyword evidence="6 8" id="KW-0067">ATP-binding</keyword>
<accession>A0A0L0HSI2</accession>
<dbReference type="PROSITE" id="PS50006">
    <property type="entry name" value="FHA_DOMAIN"/>
    <property type="match status" value="3"/>
</dbReference>
<name>A0A0L0HSI2_SPIPD</name>
<evidence type="ECO:0000259" key="13">
    <source>
        <dbReference type="PROSITE" id="PS50011"/>
    </source>
</evidence>
<dbReference type="InterPro" id="IPR008984">
    <property type="entry name" value="SMAD_FHA_dom_sf"/>
</dbReference>
<dbReference type="InterPro" id="IPR017441">
    <property type="entry name" value="Protein_kinase_ATP_BS"/>
</dbReference>
<feature type="active site" description="Proton acceptor" evidence="7">
    <location>
        <position position="272"/>
    </location>
</feature>
<evidence type="ECO:0000313" key="15">
    <source>
        <dbReference type="Proteomes" id="UP000053201"/>
    </source>
</evidence>
<dbReference type="SMART" id="SM00220">
    <property type="entry name" value="S_TKc"/>
    <property type="match status" value="1"/>
</dbReference>
<dbReference type="InterPro" id="IPR000253">
    <property type="entry name" value="FHA_dom"/>
</dbReference>
<dbReference type="OrthoDB" id="40902at2759"/>
<feature type="domain" description="FHA" evidence="12">
    <location>
        <begin position="42"/>
        <end position="96"/>
    </location>
</feature>
<dbReference type="GO" id="GO:0005524">
    <property type="term" value="F:ATP binding"/>
    <property type="evidence" value="ECO:0007669"/>
    <property type="project" value="UniProtKB-UniRule"/>
</dbReference>
<dbReference type="Proteomes" id="UP000053201">
    <property type="component" value="Unassembled WGS sequence"/>
</dbReference>
<keyword evidence="3" id="KW-0808">Transferase</keyword>
<feature type="domain" description="FHA" evidence="12">
    <location>
        <begin position="440"/>
        <end position="488"/>
    </location>
</feature>
<organism evidence="14 15">
    <name type="scientific">Spizellomyces punctatus (strain DAOM BR117)</name>
    <dbReference type="NCBI Taxonomy" id="645134"/>
    <lineage>
        <taxon>Eukaryota</taxon>
        <taxon>Fungi</taxon>
        <taxon>Fungi incertae sedis</taxon>
        <taxon>Chytridiomycota</taxon>
        <taxon>Chytridiomycota incertae sedis</taxon>
        <taxon>Chytridiomycetes</taxon>
        <taxon>Spizellomycetales</taxon>
        <taxon>Spizellomycetaceae</taxon>
        <taxon>Spizellomyces</taxon>
    </lineage>
</organism>
<dbReference type="OMA" id="HEGPLKD"/>
<dbReference type="AlphaFoldDB" id="A0A0L0HSI2"/>
<dbReference type="RefSeq" id="XP_016612360.1">
    <property type="nucleotide sequence ID" value="XM_016748389.1"/>
</dbReference>
<protein>
    <submittedName>
        <fullName evidence="14">CAMK protein kinase</fullName>
    </submittedName>
</protein>
<evidence type="ECO:0000256" key="7">
    <source>
        <dbReference type="PIRSR" id="PIRSR630616-1"/>
    </source>
</evidence>
<keyword evidence="2" id="KW-0723">Serine/threonine-protein kinase</keyword>
<feature type="binding site" evidence="8 10">
    <location>
        <position position="177"/>
    </location>
    <ligand>
        <name>ATP</name>
        <dbReference type="ChEBI" id="CHEBI:30616"/>
    </ligand>
</feature>
<dbReference type="Pfam" id="PF00498">
    <property type="entry name" value="FHA"/>
    <property type="match status" value="3"/>
</dbReference>
<proteinExistence type="inferred from homology"/>
<evidence type="ECO:0000256" key="8">
    <source>
        <dbReference type="PIRSR" id="PIRSR630616-2"/>
    </source>
</evidence>
<dbReference type="CDD" id="cd05117">
    <property type="entry name" value="STKc_CAMK"/>
    <property type="match status" value="1"/>
</dbReference>
<feature type="domain" description="FHA" evidence="12">
    <location>
        <begin position="569"/>
        <end position="617"/>
    </location>
</feature>
<dbReference type="SMART" id="SM00240">
    <property type="entry name" value="FHA"/>
    <property type="match status" value="3"/>
</dbReference>
<dbReference type="FunFam" id="3.30.200.20:FF:000042">
    <property type="entry name" value="Aurora kinase A"/>
    <property type="match status" value="1"/>
</dbReference>
<evidence type="ECO:0000256" key="2">
    <source>
        <dbReference type="ARBA" id="ARBA00022527"/>
    </source>
</evidence>
<dbReference type="VEuPathDB" id="FungiDB:SPPG_00052"/>
<dbReference type="InParanoid" id="A0A0L0HSI2"/>
<dbReference type="Pfam" id="PF00069">
    <property type="entry name" value="Pkinase"/>
    <property type="match status" value="1"/>
</dbReference>
<feature type="domain" description="Protein kinase" evidence="13">
    <location>
        <begin position="148"/>
        <end position="398"/>
    </location>
</feature>
<dbReference type="InterPro" id="IPR008271">
    <property type="entry name" value="Ser/Thr_kinase_AS"/>
</dbReference>
<evidence type="ECO:0000256" key="1">
    <source>
        <dbReference type="ARBA" id="ARBA00005575"/>
    </source>
</evidence>
<keyword evidence="15" id="KW-1185">Reference proteome</keyword>
<evidence type="ECO:0000256" key="11">
    <source>
        <dbReference type="SAM" id="MobiDB-lite"/>
    </source>
</evidence>
<keyword evidence="4 8" id="KW-0547">Nucleotide-binding</keyword>
<dbReference type="eggNOG" id="KOG0615">
    <property type="taxonomic scope" value="Eukaryota"/>
</dbReference>
<evidence type="ECO:0000256" key="5">
    <source>
        <dbReference type="ARBA" id="ARBA00022777"/>
    </source>
</evidence>
<comment type="similarity">
    <text evidence="1">Belongs to the protein kinase superfamily. CAMK Ser/Thr protein kinase family. CHEK2 subfamily.</text>
</comment>
<evidence type="ECO:0000256" key="3">
    <source>
        <dbReference type="ARBA" id="ARBA00022679"/>
    </source>
</evidence>
<dbReference type="InterPro" id="IPR030616">
    <property type="entry name" value="Aur-like"/>
</dbReference>
<feature type="cross-link" description="Glycyl lysine isopeptide (Lys-Gly) (interchain with G-Cter in SUMO2)" evidence="9">
    <location>
        <position position="274"/>
    </location>
</feature>
<keyword evidence="5 14" id="KW-0418">Kinase</keyword>
<dbReference type="PROSITE" id="PS50011">
    <property type="entry name" value="PROTEIN_KINASE_DOM"/>
    <property type="match status" value="1"/>
</dbReference>
<feature type="binding site" evidence="8">
    <location>
        <begin position="276"/>
        <end position="277"/>
    </location>
    <ligand>
        <name>ATP</name>
        <dbReference type="ChEBI" id="CHEBI:30616"/>
    </ligand>
</feature>
<feature type="region of interest" description="Disordered" evidence="11">
    <location>
        <begin position="524"/>
        <end position="547"/>
    </location>
</feature>
<dbReference type="InterPro" id="IPR011009">
    <property type="entry name" value="Kinase-like_dom_sf"/>
</dbReference>
<evidence type="ECO:0000256" key="4">
    <source>
        <dbReference type="ARBA" id="ARBA00022741"/>
    </source>
</evidence>
<dbReference type="FunFam" id="1.10.510.10:FF:000571">
    <property type="entry name" value="Maternal embryonic leucine zipper kinase"/>
    <property type="match status" value="1"/>
</dbReference>
<evidence type="ECO:0000313" key="14">
    <source>
        <dbReference type="EMBL" id="KND04321.1"/>
    </source>
</evidence>
<dbReference type="Gene3D" id="1.10.510.10">
    <property type="entry name" value="Transferase(Phosphotransferase) domain 1"/>
    <property type="match status" value="1"/>
</dbReference>
<dbReference type="EMBL" id="KQ257450">
    <property type="protein sequence ID" value="KND04321.1"/>
    <property type="molecule type" value="Genomic_DNA"/>
</dbReference>
<evidence type="ECO:0000256" key="10">
    <source>
        <dbReference type="PROSITE-ProRule" id="PRU10141"/>
    </source>
</evidence>
<dbReference type="Gene3D" id="2.60.200.20">
    <property type="match status" value="3"/>
</dbReference>
<evidence type="ECO:0000259" key="12">
    <source>
        <dbReference type="PROSITE" id="PS50006"/>
    </source>
</evidence>
<gene>
    <name evidence="14" type="ORF">SPPG_00052</name>
</gene>
<dbReference type="GO" id="GO:0004674">
    <property type="term" value="F:protein serine/threonine kinase activity"/>
    <property type="evidence" value="ECO:0007669"/>
    <property type="project" value="UniProtKB-KW"/>
</dbReference>
<dbReference type="STRING" id="645134.A0A0L0HSI2"/>
<dbReference type="SUPFAM" id="SSF49879">
    <property type="entry name" value="SMAD/FHA domain"/>
    <property type="match status" value="3"/>
</dbReference>
<dbReference type="PANTHER" id="PTHR24350">
    <property type="entry name" value="SERINE/THREONINE-PROTEIN KINASE IAL-RELATED"/>
    <property type="match status" value="1"/>
</dbReference>
<dbReference type="SUPFAM" id="SSF56112">
    <property type="entry name" value="Protein kinase-like (PK-like)"/>
    <property type="match status" value="1"/>
</dbReference>